<evidence type="ECO:0000256" key="5">
    <source>
        <dbReference type="ARBA" id="ARBA00022643"/>
    </source>
</evidence>
<evidence type="ECO:0000256" key="3">
    <source>
        <dbReference type="ARBA" id="ARBA00022555"/>
    </source>
</evidence>
<dbReference type="GO" id="GO:0000049">
    <property type="term" value="F:tRNA binding"/>
    <property type="evidence" value="ECO:0007669"/>
    <property type="project" value="UniProtKB-KW"/>
</dbReference>
<name>A0AAE3HDB9_9EURY</name>
<evidence type="ECO:0000256" key="6">
    <source>
        <dbReference type="ARBA" id="ARBA00022694"/>
    </source>
</evidence>
<dbReference type="GO" id="GO:0017150">
    <property type="term" value="F:tRNA dihydrouridine synthase activity"/>
    <property type="evidence" value="ECO:0007669"/>
    <property type="project" value="InterPro"/>
</dbReference>
<gene>
    <name evidence="13" type="ORF">PV02_12390</name>
</gene>
<keyword evidence="6" id="KW-0819">tRNA processing</keyword>
<dbReference type="PIRSF" id="PIRSF006621">
    <property type="entry name" value="Dus"/>
    <property type="match status" value="1"/>
</dbReference>
<evidence type="ECO:0000256" key="9">
    <source>
        <dbReference type="ARBA" id="ARBA00023002"/>
    </source>
</evidence>
<dbReference type="RefSeq" id="WP_256623768.1">
    <property type="nucleotide sequence ID" value="NZ_JTEO01000011.1"/>
</dbReference>
<sequence>MKIEKVHFPGNIFLAPMANVTNMPFRLMCRKYGASMTYSEMISSDAVVYESVKAFDRGLSCEEERPFGIQIFGNSPSIVSRAALAIEETYHPDLIDLNFGCPAHLLVKDGFGSALLRSPEIIYEIVRELCETISTPVTAKIRVLEDMERTLHIARLIEKAGACAITVHGRTLEQQYTGKASHEYAKRIKEELSIPVIANGDIVDEASASSVLEHTGCDGIMIGRAAMGNPFLFRRIAHYLETGELLEYDECLQRIADLETYMRSLQYYGMTHTVNLRAHAQWFTKGIRGGKHIRTRIAEAKDIEGIINSVKEMCVDGP</sequence>
<evidence type="ECO:0000256" key="1">
    <source>
        <dbReference type="ARBA" id="ARBA00001917"/>
    </source>
</evidence>
<dbReference type="InterPro" id="IPR035587">
    <property type="entry name" value="DUS-like_FMN-bd"/>
</dbReference>
<comment type="catalytic activity">
    <reaction evidence="10">
        <text>a 5,6-dihydrouridine in tRNA + NADP(+) = a uridine in tRNA + NADPH + H(+)</text>
        <dbReference type="Rhea" id="RHEA:23624"/>
        <dbReference type="Rhea" id="RHEA-COMP:13339"/>
        <dbReference type="Rhea" id="RHEA-COMP:13887"/>
        <dbReference type="ChEBI" id="CHEBI:15378"/>
        <dbReference type="ChEBI" id="CHEBI:57783"/>
        <dbReference type="ChEBI" id="CHEBI:58349"/>
        <dbReference type="ChEBI" id="CHEBI:65315"/>
        <dbReference type="ChEBI" id="CHEBI:74443"/>
    </reaction>
</comment>
<organism evidence="13 14">
    <name type="scientific">Methanolobus chelungpuianus</name>
    <dbReference type="NCBI Taxonomy" id="502115"/>
    <lineage>
        <taxon>Archaea</taxon>
        <taxon>Methanobacteriati</taxon>
        <taxon>Methanobacteriota</taxon>
        <taxon>Stenosarchaea group</taxon>
        <taxon>Methanomicrobia</taxon>
        <taxon>Methanosarcinales</taxon>
        <taxon>Methanosarcinaceae</taxon>
        <taxon>Methanolobus</taxon>
    </lineage>
</organism>
<feature type="domain" description="DUS-like FMN-binding" evidence="12">
    <location>
        <begin position="14"/>
        <end position="304"/>
    </location>
</feature>
<dbReference type="PANTHER" id="PTHR11082:SF25">
    <property type="entry name" value="DUS-LIKE FMN-BINDING DOMAIN-CONTAINING PROTEIN"/>
    <property type="match status" value="1"/>
</dbReference>
<evidence type="ECO:0000256" key="7">
    <source>
        <dbReference type="ARBA" id="ARBA00022857"/>
    </source>
</evidence>
<comment type="cofactor">
    <cofactor evidence="1">
        <name>FMN</name>
        <dbReference type="ChEBI" id="CHEBI:58210"/>
    </cofactor>
</comment>
<keyword evidence="3" id="KW-0820">tRNA-binding</keyword>
<dbReference type="GO" id="GO:0050660">
    <property type="term" value="F:flavin adenine dinucleotide binding"/>
    <property type="evidence" value="ECO:0007669"/>
    <property type="project" value="InterPro"/>
</dbReference>
<dbReference type="NCBIfam" id="TIGR00737">
    <property type="entry name" value="nifR3_yhdG"/>
    <property type="match status" value="1"/>
</dbReference>
<dbReference type="InterPro" id="IPR018517">
    <property type="entry name" value="tRNA_hU_synthase_CS"/>
</dbReference>
<comment type="catalytic activity">
    <reaction evidence="11">
        <text>a 5,6-dihydrouridine in tRNA + NAD(+) = a uridine in tRNA + NADH + H(+)</text>
        <dbReference type="Rhea" id="RHEA:54452"/>
        <dbReference type="Rhea" id="RHEA-COMP:13339"/>
        <dbReference type="Rhea" id="RHEA-COMP:13887"/>
        <dbReference type="ChEBI" id="CHEBI:15378"/>
        <dbReference type="ChEBI" id="CHEBI:57540"/>
        <dbReference type="ChEBI" id="CHEBI:57945"/>
        <dbReference type="ChEBI" id="CHEBI:65315"/>
        <dbReference type="ChEBI" id="CHEBI:74443"/>
    </reaction>
</comment>
<dbReference type="Pfam" id="PF01207">
    <property type="entry name" value="Dus"/>
    <property type="match status" value="1"/>
</dbReference>
<reference evidence="13 14" key="1">
    <citation type="journal article" date="2011" name="Appl. Environ. Microbiol.">
        <title>Methanogenic archaea isolated from Taiwan's Chelungpu fault.</title>
        <authorList>
            <person name="Wu S.Y."/>
            <person name="Lai M.C."/>
        </authorList>
    </citation>
    <scope>NUCLEOTIDE SEQUENCE [LARGE SCALE GENOMIC DNA]</scope>
    <source>
        <strain evidence="13 14">St545Mb</strain>
    </source>
</reference>
<dbReference type="Gene3D" id="1.10.1200.80">
    <property type="entry name" value="Putative flavin oxidoreducatase, domain 2"/>
    <property type="match status" value="1"/>
</dbReference>
<dbReference type="InterPro" id="IPR004652">
    <property type="entry name" value="DusB-like"/>
</dbReference>
<dbReference type="Proteomes" id="UP001206983">
    <property type="component" value="Unassembled WGS sequence"/>
</dbReference>
<proteinExistence type="predicted"/>
<accession>A0AAE3HDB9</accession>
<evidence type="ECO:0000259" key="12">
    <source>
        <dbReference type="Pfam" id="PF01207"/>
    </source>
</evidence>
<comment type="caution">
    <text evidence="13">The sequence shown here is derived from an EMBL/GenBank/DDBJ whole genome shotgun (WGS) entry which is preliminary data.</text>
</comment>
<dbReference type="PANTHER" id="PTHR11082">
    <property type="entry name" value="TRNA-DIHYDROURIDINE SYNTHASE"/>
    <property type="match status" value="1"/>
</dbReference>
<dbReference type="AlphaFoldDB" id="A0AAE3HDB9"/>
<keyword evidence="9" id="KW-0560">Oxidoreductase</keyword>
<evidence type="ECO:0000256" key="4">
    <source>
        <dbReference type="ARBA" id="ARBA00022630"/>
    </source>
</evidence>
<evidence type="ECO:0000313" key="13">
    <source>
        <dbReference type="EMBL" id="MCQ6963882.1"/>
    </source>
</evidence>
<dbReference type="SUPFAM" id="SSF51395">
    <property type="entry name" value="FMN-linked oxidoreductases"/>
    <property type="match status" value="1"/>
</dbReference>
<evidence type="ECO:0000256" key="11">
    <source>
        <dbReference type="ARBA" id="ARBA00048802"/>
    </source>
</evidence>
<keyword evidence="5" id="KW-0288">FMN</keyword>
<comment type="function">
    <text evidence="2">Catalyzes the synthesis of 5,6-dihydrouridine (D), a modified base found in the D-loop of most tRNAs, via the reduction of the C5-C6 double bond in target uridines.</text>
</comment>
<dbReference type="PROSITE" id="PS01136">
    <property type="entry name" value="UPF0034"/>
    <property type="match status" value="1"/>
</dbReference>
<evidence type="ECO:0000313" key="14">
    <source>
        <dbReference type="Proteomes" id="UP001206983"/>
    </source>
</evidence>
<dbReference type="InterPro" id="IPR013785">
    <property type="entry name" value="Aldolase_TIM"/>
</dbReference>
<keyword evidence="8" id="KW-0694">RNA-binding</keyword>
<dbReference type="InterPro" id="IPR024036">
    <property type="entry name" value="tRNA-dHydroUridine_Synthase_C"/>
</dbReference>
<protein>
    <submittedName>
        <fullName evidence="13">TIM-barrel protein, nifR3 family</fullName>
    </submittedName>
</protein>
<dbReference type="InterPro" id="IPR001269">
    <property type="entry name" value="DUS_fam"/>
</dbReference>
<evidence type="ECO:0000256" key="8">
    <source>
        <dbReference type="ARBA" id="ARBA00022884"/>
    </source>
</evidence>
<dbReference type="EMBL" id="JTEO01000011">
    <property type="protein sequence ID" value="MCQ6963882.1"/>
    <property type="molecule type" value="Genomic_DNA"/>
</dbReference>
<keyword evidence="14" id="KW-1185">Reference proteome</keyword>
<evidence type="ECO:0000256" key="2">
    <source>
        <dbReference type="ARBA" id="ARBA00002790"/>
    </source>
</evidence>
<keyword evidence="4" id="KW-0285">Flavoprotein</keyword>
<evidence type="ECO:0000256" key="10">
    <source>
        <dbReference type="ARBA" id="ARBA00048205"/>
    </source>
</evidence>
<keyword evidence="7" id="KW-0521">NADP</keyword>
<dbReference type="CDD" id="cd02801">
    <property type="entry name" value="DUS_like_FMN"/>
    <property type="match status" value="1"/>
</dbReference>
<dbReference type="Gene3D" id="3.20.20.70">
    <property type="entry name" value="Aldolase class I"/>
    <property type="match status" value="1"/>
</dbReference>